<dbReference type="GO" id="GO:0005739">
    <property type="term" value="C:mitochondrion"/>
    <property type="evidence" value="ECO:0007669"/>
    <property type="project" value="TreeGrafter"/>
</dbReference>
<dbReference type="HOGENOM" id="CLU_049109_10_1_1"/>
<dbReference type="RefSeq" id="XP_013314046.1">
    <property type="nucleotide sequence ID" value="XM_013458592.1"/>
</dbReference>
<organism evidence="8 9">
    <name type="scientific">Exophiala xenobiotica</name>
    <dbReference type="NCBI Taxonomy" id="348802"/>
    <lineage>
        <taxon>Eukaryota</taxon>
        <taxon>Fungi</taxon>
        <taxon>Dikarya</taxon>
        <taxon>Ascomycota</taxon>
        <taxon>Pezizomycotina</taxon>
        <taxon>Eurotiomycetes</taxon>
        <taxon>Chaetothyriomycetidae</taxon>
        <taxon>Chaetothyriales</taxon>
        <taxon>Herpotrichiellaceae</taxon>
        <taxon>Exophiala</taxon>
    </lineage>
</organism>
<evidence type="ECO:0000256" key="3">
    <source>
        <dbReference type="ARBA" id="ARBA00022692"/>
    </source>
</evidence>
<dbReference type="Proteomes" id="UP000054342">
    <property type="component" value="Unassembled WGS sequence"/>
</dbReference>
<evidence type="ECO:0000256" key="7">
    <source>
        <dbReference type="SAM" id="MobiDB-lite"/>
    </source>
</evidence>
<comment type="subcellular location">
    <subcellularLocation>
        <location evidence="1">Membrane</location>
        <topology evidence="1">Multi-pass membrane protein</topology>
    </subcellularLocation>
</comment>
<dbReference type="EMBL" id="KN847321">
    <property type="protein sequence ID" value="KIW53462.1"/>
    <property type="molecule type" value="Genomic_DNA"/>
</dbReference>
<dbReference type="OrthoDB" id="842664at2759"/>
<keyword evidence="5" id="KW-0472">Membrane</keyword>
<dbReference type="STRING" id="348802.A0A0D2EDN2"/>
<comment type="similarity">
    <text evidence="2 6">Belongs to the peroxisomal membrane protein PXMP2/4 family.</text>
</comment>
<evidence type="ECO:0008006" key="10">
    <source>
        <dbReference type="Google" id="ProtNLM"/>
    </source>
</evidence>
<evidence type="ECO:0000313" key="9">
    <source>
        <dbReference type="Proteomes" id="UP000054342"/>
    </source>
</evidence>
<dbReference type="InterPro" id="IPR007248">
    <property type="entry name" value="Mpv17_PMP22"/>
</dbReference>
<feature type="compositionally biased region" description="Polar residues" evidence="7">
    <location>
        <begin position="26"/>
        <end position="62"/>
    </location>
</feature>
<evidence type="ECO:0000313" key="8">
    <source>
        <dbReference type="EMBL" id="KIW53463.1"/>
    </source>
</evidence>
<proteinExistence type="inferred from homology"/>
<evidence type="ECO:0000256" key="5">
    <source>
        <dbReference type="ARBA" id="ARBA00023136"/>
    </source>
</evidence>
<dbReference type="GeneID" id="25330945"/>
<dbReference type="EMBL" id="KN847321">
    <property type="protein sequence ID" value="KIW53463.1"/>
    <property type="molecule type" value="Genomic_DNA"/>
</dbReference>
<keyword evidence="4" id="KW-1133">Transmembrane helix</keyword>
<gene>
    <name evidence="8" type="ORF">PV05_09037</name>
</gene>
<protein>
    <recommendedName>
        <fullName evidence="10">Protein SYM1</fullName>
    </recommendedName>
</protein>
<dbReference type="PANTHER" id="PTHR11266">
    <property type="entry name" value="PEROXISOMAL MEMBRANE PROTEIN 2, PXMP2 MPV17"/>
    <property type="match status" value="1"/>
</dbReference>
<feature type="region of interest" description="Disordered" evidence="7">
    <location>
        <begin position="13"/>
        <end position="62"/>
    </location>
</feature>
<accession>A0A0D2EDN2</accession>
<reference evidence="8 9" key="1">
    <citation type="submission" date="2015-01" db="EMBL/GenBank/DDBJ databases">
        <title>The Genome Sequence of Exophiala xenobiotica CBS118157.</title>
        <authorList>
            <consortium name="The Broad Institute Genomics Platform"/>
            <person name="Cuomo C."/>
            <person name="de Hoog S."/>
            <person name="Gorbushina A."/>
            <person name="Stielow B."/>
            <person name="Teixiera M."/>
            <person name="Abouelleil A."/>
            <person name="Chapman S.B."/>
            <person name="Priest M."/>
            <person name="Young S.K."/>
            <person name="Wortman J."/>
            <person name="Nusbaum C."/>
            <person name="Birren B."/>
        </authorList>
    </citation>
    <scope>NUCLEOTIDE SEQUENCE [LARGE SCALE GENOMIC DNA]</scope>
    <source>
        <strain evidence="8 9">CBS 118157</strain>
    </source>
</reference>
<name>A0A0D2EDN2_9EURO</name>
<keyword evidence="3" id="KW-0812">Transmembrane</keyword>
<dbReference type="Pfam" id="PF04117">
    <property type="entry name" value="Mpv17_PMP22"/>
    <property type="match status" value="1"/>
</dbReference>
<evidence type="ECO:0000256" key="4">
    <source>
        <dbReference type="ARBA" id="ARBA00022989"/>
    </source>
</evidence>
<dbReference type="GO" id="GO:0016020">
    <property type="term" value="C:membrane"/>
    <property type="evidence" value="ECO:0007669"/>
    <property type="project" value="UniProtKB-SubCell"/>
</dbReference>
<evidence type="ECO:0000256" key="2">
    <source>
        <dbReference type="ARBA" id="ARBA00006824"/>
    </source>
</evidence>
<dbReference type="RefSeq" id="XP_013314047.1">
    <property type="nucleotide sequence ID" value="XM_013458593.1"/>
</dbReference>
<evidence type="ECO:0000256" key="1">
    <source>
        <dbReference type="ARBA" id="ARBA00004141"/>
    </source>
</evidence>
<keyword evidence="9" id="KW-1185">Reference proteome</keyword>
<dbReference type="AlphaFoldDB" id="A0A0D2EDN2"/>
<dbReference type="PANTHER" id="PTHR11266:SF113">
    <property type="entry name" value="MEMBRANE PROTEIN, MPV17_PMP22 FAMILY, PUTATIVE (AFU_ORTHOLOGUE AFUA_1G13840)-RELATED"/>
    <property type="match status" value="1"/>
</dbReference>
<evidence type="ECO:0000256" key="6">
    <source>
        <dbReference type="RuleBase" id="RU363053"/>
    </source>
</evidence>
<sequence length="276" mass="31242">MIRLHRAPLKFGAQNPWLRAPRSRPQHAQQRKSTNSSAPKESKSVSESQLPPHTPNEVTIESTKTEPVDIPIQLWYHRLGPVSTFFNWFHRSQVKRPYTVQVCTTLVTYLCGDLGAQEIGGERYDGIRTLRMLTIGALASIPGYKWFLFLGRNFNFQSKIASIATKVAVNQAVFTPIFNTYFFGMQAFLTGESLSGVVTRVKATVPTSIVNSLKLWPAVTAFTFYFIAPSYRFMFSGIFAIAWQTYLSFLNRKEEKIEFSTDSMIRPAVPEGLVVK</sequence>